<dbReference type="EMBL" id="CAMPGE010000797">
    <property type="protein sequence ID" value="CAI2359555.1"/>
    <property type="molecule type" value="Genomic_DNA"/>
</dbReference>
<feature type="region of interest" description="Disordered" evidence="1">
    <location>
        <begin position="416"/>
        <end position="454"/>
    </location>
</feature>
<protein>
    <submittedName>
        <fullName evidence="2">Uncharacterized protein</fullName>
    </submittedName>
</protein>
<evidence type="ECO:0000256" key="1">
    <source>
        <dbReference type="SAM" id="MobiDB-lite"/>
    </source>
</evidence>
<gene>
    <name evidence="2" type="ORF">ECRASSUSDP1_LOCUS846</name>
</gene>
<feature type="region of interest" description="Disordered" evidence="1">
    <location>
        <begin position="145"/>
        <end position="176"/>
    </location>
</feature>
<comment type="caution">
    <text evidence="2">The sequence shown here is derived from an EMBL/GenBank/DDBJ whole genome shotgun (WGS) entry which is preliminary data.</text>
</comment>
<feature type="compositionally biased region" description="Polar residues" evidence="1">
    <location>
        <begin position="146"/>
        <end position="163"/>
    </location>
</feature>
<sequence>MNYKQLSNTFFKHGQETKVQSQSPIMGQTFCQRKSSKRDQINVKEIKWNFDWSKDKVHAWENPPKQNFQVKFDRENNKSESRCKSRSNFIGFNKRKASIILGEKMKASRFVMKELRSNKIKNKKSNTRKIQIQIDLQPHVEDETQFSKTQYTQNSNPSPHTTLKSPSPIPQIPKSKFGEIIPLPKTNSSFITKKMNSTIKFTPNNVLRPSIPSSALNKILKNTKETPGSTLNAINNIRLGSKKYSTSQRFLKNLKQKISTGKFRNSEEINNMQDLCNLKSAAMRILSASHKEFQNPSGLQGSEKYEHSLHSHLSSKEIEQLSNFYPKTNMYIKSLKLSPRSSPKNQRSFNSYVALKNERLTDEFISAQKSFSRLSRKGNKPKTNNLNRRSSCCEEKDTNLFKKCKEYLEKEERRFKAGMNKKPHKSFSLLQETPCDRKHQSKDQPNFLSPKDSQKCKFNPSFFSNPVNNYIKVSGKPVTKVARYRINPSSKPS</sequence>
<keyword evidence="3" id="KW-1185">Reference proteome</keyword>
<evidence type="ECO:0000313" key="3">
    <source>
        <dbReference type="Proteomes" id="UP001295684"/>
    </source>
</evidence>
<evidence type="ECO:0000313" key="2">
    <source>
        <dbReference type="EMBL" id="CAI2359555.1"/>
    </source>
</evidence>
<dbReference type="AlphaFoldDB" id="A0AAD1U1D1"/>
<reference evidence="2" key="1">
    <citation type="submission" date="2023-07" db="EMBL/GenBank/DDBJ databases">
        <authorList>
            <consortium name="AG Swart"/>
            <person name="Singh M."/>
            <person name="Singh A."/>
            <person name="Seah K."/>
            <person name="Emmerich C."/>
        </authorList>
    </citation>
    <scope>NUCLEOTIDE SEQUENCE</scope>
    <source>
        <strain evidence="2">DP1</strain>
    </source>
</reference>
<accession>A0AAD1U1D1</accession>
<dbReference type="Proteomes" id="UP001295684">
    <property type="component" value="Unassembled WGS sequence"/>
</dbReference>
<organism evidence="2 3">
    <name type="scientific">Euplotes crassus</name>
    <dbReference type="NCBI Taxonomy" id="5936"/>
    <lineage>
        <taxon>Eukaryota</taxon>
        <taxon>Sar</taxon>
        <taxon>Alveolata</taxon>
        <taxon>Ciliophora</taxon>
        <taxon>Intramacronucleata</taxon>
        <taxon>Spirotrichea</taxon>
        <taxon>Hypotrichia</taxon>
        <taxon>Euplotida</taxon>
        <taxon>Euplotidae</taxon>
        <taxon>Moneuplotes</taxon>
    </lineage>
</organism>
<name>A0AAD1U1D1_EUPCR</name>
<proteinExistence type="predicted"/>